<keyword evidence="2" id="KW-0812">Transmembrane</keyword>
<sequence length="702" mass="78665">MHFHTFFGRLGHKLNPRQRFKDPDNDEPLKEVCSNSRSSALWHFILFHLPAILVTTILLVLHAKNMRWDPSHPTNDELAALQFAAKAQESLILISLTDILLHRIRYGLLSKNGVPLGFLSSPFNISFSLQYLFSQEFWSAALSPSAKRLFNGATAGMILMLALLGLAAGPSSAIAMIPRYDWWQLSESASATLFGGSIPRGYAFVRGTPYPMELESANIRAPEDCHLYINQTCVNLNLDAILQSLTNTLMDSYTGLSSSTNVTVPSLPDGDYGHRPITFGNDYFSPTNDSKYRGDSAYATTPMDIVARQLNNDAVISQAPRILFRSQALMLAGKEKWKQPLVTAHCAPSYRFRTMNQTSATFPFGDRLYKNFTISLDFDDIDFLKDIPVNYGDELYHRTVISVLDIQHLLRVPITASILFASSLELFPWMDMVLCLIQARWVEADVWLHPVESAEVQSHLGFPTNDTMQYIRQKSDPKDVIKMTIKWLRDIRVPQNSVSTPGENPAYQQGYDFCVNYYEAQLPLVDLSYLGSRTGPCLPAFLAVYLAEALSQSTAVLDVPTSPSPGPNSTVIFNTYFEHVYAYGFGESTTIQLAFTTLLLQVFIALIHLALIMFVRQPWHCSAWGSFGQLLTLALQSNKSDELSSTGARVSRSRTWKLITRVREVGEGRQLEMAVGVPTAMPRRGQTNRDVEERGATQMRIP</sequence>
<organism evidence="3 4">
    <name type="scientific">Dactylonectria estremocensis</name>
    <dbReference type="NCBI Taxonomy" id="1079267"/>
    <lineage>
        <taxon>Eukaryota</taxon>
        <taxon>Fungi</taxon>
        <taxon>Dikarya</taxon>
        <taxon>Ascomycota</taxon>
        <taxon>Pezizomycotina</taxon>
        <taxon>Sordariomycetes</taxon>
        <taxon>Hypocreomycetidae</taxon>
        <taxon>Hypocreales</taxon>
        <taxon>Nectriaceae</taxon>
        <taxon>Dactylonectria</taxon>
    </lineage>
</organism>
<comment type="caution">
    <text evidence="3">The sequence shown here is derived from an EMBL/GenBank/DDBJ whole genome shotgun (WGS) entry which is preliminary data.</text>
</comment>
<dbReference type="Proteomes" id="UP000717696">
    <property type="component" value="Unassembled WGS sequence"/>
</dbReference>
<accession>A0A9P9IAE0</accession>
<evidence type="ECO:0000313" key="3">
    <source>
        <dbReference type="EMBL" id="KAH7113671.1"/>
    </source>
</evidence>
<feature type="transmembrane region" description="Helical" evidence="2">
    <location>
        <begin position="153"/>
        <end position="177"/>
    </location>
</feature>
<feature type="transmembrane region" description="Helical" evidence="2">
    <location>
        <begin position="40"/>
        <end position="61"/>
    </location>
</feature>
<evidence type="ECO:0000313" key="4">
    <source>
        <dbReference type="Proteomes" id="UP000717696"/>
    </source>
</evidence>
<dbReference type="AlphaFoldDB" id="A0A9P9IAE0"/>
<gene>
    <name evidence="3" type="ORF">B0J13DRAFT_460701</name>
</gene>
<proteinExistence type="predicted"/>
<dbReference type="EMBL" id="JAGMUU010000045">
    <property type="protein sequence ID" value="KAH7113671.1"/>
    <property type="molecule type" value="Genomic_DNA"/>
</dbReference>
<dbReference type="OrthoDB" id="5342924at2759"/>
<name>A0A9P9IAE0_9HYPO</name>
<feature type="transmembrane region" description="Helical" evidence="2">
    <location>
        <begin position="593"/>
        <end position="615"/>
    </location>
</feature>
<evidence type="ECO:0000256" key="1">
    <source>
        <dbReference type="SAM" id="MobiDB-lite"/>
    </source>
</evidence>
<feature type="region of interest" description="Disordered" evidence="1">
    <location>
        <begin position="682"/>
        <end position="702"/>
    </location>
</feature>
<protein>
    <submittedName>
        <fullName evidence="3">Uncharacterized protein</fullName>
    </submittedName>
</protein>
<evidence type="ECO:0000256" key="2">
    <source>
        <dbReference type="SAM" id="Phobius"/>
    </source>
</evidence>
<keyword evidence="4" id="KW-1185">Reference proteome</keyword>
<reference evidence="3" key="1">
    <citation type="journal article" date="2021" name="Nat. Commun.">
        <title>Genetic determinants of endophytism in the Arabidopsis root mycobiome.</title>
        <authorList>
            <person name="Mesny F."/>
            <person name="Miyauchi S."/>
            <person name="Thiergart T."/>
            <person name="Pickel B."/>
            <person name="Atanasova L."/>
            <person name="Karlsson M."/>
            <person name="Huettel B."/>
            <person name="Barry K.W."/>
            <person name="Haridas S."/>
            <person name="Chen C."/>
            <person name="Bauer D."/>
            <person name="Andreopoulos W."/>
            <person name="Pangilinan J."/>
            <person name="LaButti K."/>
            <person name="Riley R."/>
            <person name="Lipzen A."/>
            <person name="Clum A."/>
            <person name="Drula E."/>
            <person name="Henrissat B."/>
            <person name="Kohler A."/>
            <person name="Grigoriev I.V."/>
            <person name="Martin F.M."/>
            <person name="Hacquard S."/>
        </authorList>
    </citation>
    <scope>NUCLEOTIDE SEQUENCE</scope>
    <source>
        <strain evidence="3">MPI-CAGE-AT-0021</strain>
    </source>
</reference>
<keyword evidence="2" id="KW-0472">Membrane</keyword>
<keyword evidence="2" id="KW-1133">Transmembrane helix</keyword>